<evidence type="ECO:0000313" key="4">
    <source>
        <dbReference type="Proteomes" id="UP000660262"/>
    </source>
</evidence>
<dbReference type="AlphaFoldDB" id="A0A830HDG8"/>
<comment type="caution">
    <text evidence="3">The sequence shown here is derived from an EMBL/GenBank/DDBJ whole genome shotgun (WGS) entry which is preliminary data.</text>
</comment>
<keyword evidence="4" id="KW-1185">Reference proteome</keyword>
<name>A0A830HDG8_9CHLO</name>
<evidence type="ECO:0000256" key="2">
    <source>
        <dbReference type="SAM" id="Phobius"/>
    </source>
</evidence>
<keyword evidence="2" id="KW-0812">Transmembrane</keyword>
<keyword evidence="2" id="KW-1133">Transmembrane helix</keyword>
<feature type="region of interest" description="Disordered" evidence="1">
    <location>
        <begin position="680"/>
        <end position="713"/>
    </location>
</feature>
<sequence>MEEREARLERTRLKFHESIHSQLYSDEDDFNFFNRIKEQIKEINNKIEETGALIPGGANHSAATEKMSLEFELDIHEGDLYYMIQATQPPIRFSPPYRHASQHVDGKGHNIFSASTCEIGHFDVATWYFAVRGGDECADYSITARIKDHCGDNEFSHEKGLVTTVQALPLRENHFVYSTCELGEYKDFFLDLSAEDAKNNMVFNVEDLSDHLDPESLRMELTALADYIPTPRAPSKVLQSSRGGRYSIALDYTQLQAGRYYVSVRCMKTRISFRVSPNLVISEIKGVAKVIGSVSPGEWVYHYRKSDGNASKPHMRWSVHVNTGDLYLASERTSYPPGFATKIENNFQMLMSADAQDLDVFVCDADTKSYLGLYGGDYVADYVVTSETFAGECTTKKLPGYKKTSKGEKKGSELISGLSTITMVAIIYVVVIVFVFVYVLGRRAYSMTEREARLHVQEEQNGEEQNGKAMGYNTLAKATYTTPPPGPVTEAFRARARGFKQKPQIQKFDTLAKLTKLKRNKPTKIVPIEEKANELFGEMKEHFHSKEEAIFAMEKAGKMGVRRKLALAELEERKAKKEALVGASIYVVATIVYFTILLLQRDIKLIWKTESALKNYFSSAQTLDGTSLMDLNDQAQIFDWLENGFLEKEVFQRAMAARAADALAATQAAADDAAFVAPAPSEVGTPRDSPSVEMAARSPRLAAKPSAASSPRLGRTAALTPTQVRLPVLLPVRRAALPRDLASTPRARRALARAEGADRRRIEQPVLHAASREPAVLA</sequence>
<evidence type="ECO:0000256" key="1">
    <source>
        <dbReference type="SAM" id="MobiDB-lite"/>
    </source>
</evidence>
<organism evidence="3 4">
    <name type="scientific">Pycnococcus provasolii</name>
    <dbReference type="NCBI Taxonomy" id="41880"/>
    <lineage>
        <taxon>Eukaryota</taxon>
        <taxon>Viridiplantae</taxon>
        <taxon>Chlorophyta</taxon>
        <taxon>Pseudoscourfieldiophyceae</taxon>
        <taxon>Pseudoscourfieldiales</taxon>
        <taxon>Pycnococcaceae</taxon>
        <taxon>Pycnococcus</taxon>
    </lineage>
</organism>
<protein>
    <submittedName>
        <fullName evidence="3">Uncharacterized protein</fullName>
    </submittedName>
</protein>
<dbReference type="Proteomes" id="UP000660262">
    <property type="component" value="Unassembled WGS sequence"/>
</dbReference>
<proteinExistence type="predicted"/>
<evidence type="ECO:0000313" key="3">
    <source>
        <dbReference type="EMBL" id="GHP04712.1"/>
    </source>
</evidence>
<feature type="region of interest" description="Disordered" evidence="1">
    <location>
        <begin position="741"/>
        <end position="778"/>
    </location>
</feature>
<gene>
    <name evidence="3" type="ORF">PPROV_000346500</name>
</gene>
<accession>A0A830HDG8</accession>
<dbReference type="EMBL" id="BNJQ01000008">
    <property type="protein sequence ID" value="GHP04712.1"/>
    <property type="molecule type" value="Genomic_DNA"/>
</dbReference>
<keyword evidence="2" id="KW-0472">Membrane</keyword>
<reference evidence="3" key="1">
    <citation type="submission" date="2020-10" db="EMBL/GenBank/DDBJ databases">
        <title>Unveiling of a novel bifunctional photoreceptor, Dualchrome1, isolated from a cosmopolitan green alga.</title>
        <authorList>
            <person name="Suzuki S."/>
            <person name="Kawachi M."/>
        </authorList>
    </citation>
    <scope>NUCLEOTIDE SEQUENCE</scope>
    <source>
        <strain evidence="3">NIES 2893</strain>
    </source>
</reference>
<feature type="transmembrane region" description="Helical" evidence="2">
    <location>
        <begin position="414"/>
        <end position="440"/>
    </location>
</feature>
<feature type="transmembrane region" description="Helical" evidence="2">
    <location>
        <begin position="579"/>
        <end position="599"/>
    </location>
</feature>